<gene>
    <name evidence="1" type="ORF">CSSPJE1EN1_LOCUS21096</name>
</gene>
<evidence type="ECO:0000313" key="2">
    <source>
        <dbReference type="Proteomes" id="UP001497444"/>
    </source>
</evidence>
<dbReference type="Proteomes" id="UP001497444">
    <property type="component" value="Chromosome 7"/>
</dbReference>
<name>A0ABP0X927_9BRYO</name>
<proteinExistence type="predicted"/>
<dbReference type="EMBL" id="OZ020102">
    <property type="protein sequence ID" value="CAK9275618.1"/>
    <property type="molecule type" value="Genomic_DNA"/>
</dbReference>
<keyword evidence="2" id="KW-1185">Reference proteome</keyword>
<reference evidence="1" key="1">
    <citation type="submission" date="2024-02" db="EMBL/GenBank/DDBJ databases">
        <authorList>
            <consortium name="ELIXIR-Norway"/>
            <consortium name="Elixir Norway"/>
        </authorList>
    </citation>
    <scope>NUCLEOTIDE SEQUENCE</scope>
</reference>
<sequence length="88" mass="10115">MEAQRSSNEEFAVFTELTPESFPDWTSVPELLAAIEEEIGIEGREQMEKMLEGRELPEVVNVPDLLTEIQEELGTPYFNSYLEGHNKR</sequence>
<protein>
    <submittedName>
        <fullName evidence="1">Uncharacterized protein</fullName>
    </submittedName>
</protein>
<organism evidence="1 2">
    <name type="scientific">Sphagnum jensenii</name>
    <dbReference type="NCBI Taxonomy" id="128206"/>
    <lineage>
        <taxon>Eukaryota</taxon>
        <taxon>Viridiplantae</taxon>
        <taxon>Streptophyta</taxon>
        <taxon>Embryophyta</taxon>
        <taxon>Bryophyta</taxon>
        <taxon>Sphagnophytina</taxon>
        <taxon>Sphagnopsida</taxon>
        <taxon>Sphagnales</taxon>
        <taxon>Sphagnaceae</taxon>
        <taxon>Sphagnum</taxon>
    </lineage>
</organism>
<evidence type="ECO:0000313" key="1">
    <source>
        <dbReference type="EMBL" id="CAK9275618.1"/>
    </source>
</evidence>
<accession>A0ABP0X927</accession>